<comment type="catalytic activity">
    <reaction evidence="1 9">
        <text>a 4-O-methyl-thymidine in DNA + L-cysteinyl-[protein] = a thymidine in DNA + S-methyl-L-cysteinyl-[protein]</text>
        <dbReference type="Rhea" id="RHEA:53428"/>
        <dbReference type="Rhea" id="RHEA-COMP:10131"/>
        <dbReference type="Rhea" id="RHEA-COMP:10132"/>
        <dbReference type="Rhea" id="RHEA-COMP:13555"/>
        <dbReference type="Rhea" id="RHEA-COMP:13556"/>
        <dbReference type="ChEBI" id="CHEBI:29950"/>
        <dbReference type="ChEBI" id="CHEBI:82612"/>
        <dbReference type="ChEBI" id="CHEBI:137386"/>
        <dbReference type="ChEBI" id="CHEBI:137387"/>
        <dbReference type="EC" id="2.1.1.63"/>
    </reaction>
</comment>
<dbReference type="GO" id="GO:0005737">
    <property type="term" value="C:cytoplasm"/>
    <property type="evidence" value="ECO:0007669"/>
    <property type="project" value="UniProtKB-SubCell"/>
</dbReference>
<evidence type="ECO:0000256" key="9">
    <source>
        <dbReference type="HAMAP-Rule" id="MF_00772"/>
    </source>
</evidence>
<evidence type="ECO:0000256" key="6">
    <source>
        <dbReference type="ARBA" id="ARBA00022763"/>
    </source>
</evidence>
<dbReference type="AlphaFoldDB" id="A0A7X0VGW6"/>
<dbReference type="PANTHER" id="PTHR10815:SF5">
    <property type="entry name" value="METHYLATED-DNA--PROTEIN-CYSTEINE METHYLTRANSFERASE"/>
    <property type="match status" value="1"/>
</dbReference>
<gene>
    <name evidence="12" type="ORF">H7C19_21655</name>
</gene>
<dbReference type="FunFam" id="1.10.10.10:FF:000214">
    <property type="entry name" value="Methylated-DNA--protein-cysteine methyltransferase"/>
    <property type="match status" value="1"/>
</dbReference>
<dbReference type="PROSITE" id="PS00374">
    <property type="entry name" value="MGMT"/>
    <property type="match status" value="1"/>
</dbReference>
<dbReference type="PANTHER" id="PTHR10815">
    <property type="entry name" value="METHYLATED-DNA--PROTEIN-CYSTEINE METHYLTRANSFERASE"/>
    <property type="match status" value="1"/>
</dbReference>
<dbReference type="Pfam" id="PF01035">
    <property type="entry name" value="DNA_binding_1"/>
    <property type="match status" value="1"/>
</dbReference>
<sequence>MDSPLGKLTLCRTDAGICRVEFGGWETRSCSAKAWAHRWWPSFAFREDAEDEVLREAVSQLRRYFAGELQAFDLPLDMRGTPFQRKVWQALRDVPYGATAAYRDIAAAVGAPQAVRAVGGANNRNPVPIVVPCHRIIGANGAMVGYGGGLAIKERLLALEDGAPAAAEVLGH</sequence>
<accession>A0A7X0VGW6</accession>
<protein>
    <recommendedName>
        <fullName evidence="9">Methylated-DNA--protein-cysteine methyltransferase</fullName>
        <ecNumber evidence="9">2.1.1.63</ecNumber>
    </recommendedName>
    <alternativeName>
        <fullName evidence="9">6-O-methylguanine-DNA methyltransferase</fullName>
        <shortName evidence="9">MGMT</shortName>
    </alternativeName>
    <alternativeName>
        <fullName evidence="9">O-6-methylguanine-DNA-alkyltransferase</fullName>
    </alternativeName>
</protein>
<dbReference type="Gene3D" id="1.10.10.10">
    <property type="entry name" value="Winged helix-like DNA-binding domain superfamily/Winged helix DNA-binding domain"/>
    <property type="match status" value="1"/>
</dbReference>
<dbReference type="SUPFAM" id="SSF53155">
    <property type="entry name" value="Methylated DNA-protein cysteine methyltransferase domain"/>
    <property type="match status" value="1"/>
</dbReference>
<reference evidence="12 13" key="1">
    <citation type="submission" date="2020-08" db="EMBL/GenBank/DDBJ databases">
        <title>Cohnella phylogeny.</title>
        <authorList>
            <person name="Dunlap C."/>
        </authorList>
    </citation>
    <scope>NUCLEOTIDE SEQUENCE [LARGE SCALE GENOMIC DNA]</scope>
    <source>
        <strain evidence="12 13">DSM 28246</strain>
    </source>
</reference>
<keyword evidence="3 9" id="KW-0963">Cytoplasm</keyword>
<dbReference type="CDD" id="cd06445">
    <property type="entry name" value="ATase"/>
    <property type="match status" value="1"/>
</dbReference>
<dbReference type="Pfam" id="PF02870">
    <property type="entry name" value="Methyltransf_1N"/>
    <property type="match status" value="1"/>
</dbReference>
<dbReference type="EC" id="2.1.1.63" evidence="9"/>
<evidence type="ECO:0000256" key="4">
    <source>
        <dbReference type="ARBA" id="ARBA00022603"/>
    </source>
</evidence>
<dbReference type="Gene3D" id="3.30.160.70">
    <property type="entry name" value="Methylated DNA-protein cysteine methyltransferase domain"/>
    <property type="match status" value="1"/>
</dbReference>
<comment type="subcellular location">
    <subcellularLocation>
        <location evidence="9">Cytoplasm</location>
    </subcellularLocation>
</comment>
<dbReference type="InterPro" id="IPR036388">
    <property type="entry name" value="WH-like_DNA-bd_sf"/>
</dbReference>
<dbReference type="SUPFAM" id="SSF46767">
    <property type="entry name" value="Methylated DNA-protein cysteine methyltransferase, C-terminal domain"/>
    <property type="match status" value="1"/>
</dbReference>
<dbReference type="GO" id="GO:0032259">
    <property type="term" value="P:methylation"/>
    <property type="evidence" value="ECO:0007669"/>
    <property type="project" value="UniProtKB-KW"/>
</dbReference>
<evidence type="ECO:0000313" key="12">
    <source>
        <dbReference type="EMBL" id="MBB6673286.1"/>
    </source>
</evidence>
<evidence type="ECO:0000256" key="7">
    <source>
        <dbReference type="ARBA" id="ARBA00023204"/>
    </source>
</evidence>
<dbReference type="InterPro" id="IPR036217">
    <property type="entry name" value="MethylDNA_cys_MeTrfase_DNAb"/>
</dbReference>
<keyword evidence="7 9" id="KW-0234">DNA repair</keyword>
<comment type="function">
    <text evidence="9">Involved in the cellular defense against the biological effects of O6-methylguanine (O6-MeG) and O4-methylthymine (O4-MeT) in DNA. Repairs the methylated nucleobase in DNA by stoichiometrically transferring the methyl group to a cysteine residue in the enzyme. This is a suicide reaction: the enzyme is irreversibly inactivated.</text>
</comment>
<keyword evidence="5 9" id="KW-0808">Transferase</keyword>
<evidence type="ECO:0000313" key="13">
    <source>
        <dbReference type="Proteomes" id="UP000547209"/>
    </source>
</evidence>
<feature type="domain" description="Methylguanine DNA methyltransferase ribonuclease-like" evidence="11">
    <location>
        <begin position="1"/>
        <end position="77"/>
    </location>
</feature>
<comment type="similarity">
    <text evidence="2 9">Belongs to the MGMT family.</text>
</comment>
<dbReference type="GO" id="GO:0006307">
    <property type="term" value="P:DNA alkylation repair"/>
    <property type="evidence" value="ECO:0007669"/>
    <property type="project" value="UniProtKB-UniRule"/>
</dbReference>
<evidence type="ECO:0000259" key="11">
    <source>
        <dbReference type="Pfam" id="PF02870"/>
    </source>
</evidence>
<comment type="caution">
    <text evidence="12">The sequence shown here is derived from an EMBL/GenBank/DDBJ whole genome shotgun (WGS) entry which is preliminary data.</text>
</comment>
<evidence type="ECO:0000256" key="2">
    <source>
        <dbReference type="ARBA" id="ARBA00008711"/>
    </source>
</evidence>
<keyword evidence="4 9" id="KW-0489">Methyltransferase</keyword>
<evidence type="ECO:0000259" key="10">
    <source>
        <dbReference type="Pfam" id="PF01035"/>
    </source>
</evidence>
<dbReference type="InterPro" id="IPR001497">
    <property type="entry name" value="MethylDNA_cys_MeTrfase_AS"/>
</dbReference>
<dbReference type="NCBIfam" id="TIGR00589">
    <property type="entry name" value="ogt"/>
    <property type="match status" value="1"/>
</dbReference>
<dbReference type="InterPro" id="IPR023546">
    <property type="entry name" value="MGMT"/>
</dbReference>
<comment type="catalytic activity">
    <reaction evidence="8 9">
        <text>a 6-O-methyl-2'-deoxyguanosine in DNA + L-cysteinyl-[protein] = S-methyl-L-cysteinyl-[protein] + a 2'-deoxyguanosine in DNA</text>
        <dbReference type="Rhea" id="RHEA:24000"/>
        <dbReference type="Rhea" id="RHEA-COMP:10131"/>
        <dbReference type="Rhea" id="RHEA-COMP:10132"/>
        <dbReference type="Rhea" id="RHEA-COMP:11367"/>
        <dbReference type="Rhea" id="RHEA-COMP:11368"/>
        <dbReference type="ChEBI" id="CHEBI:29950"/>
        <dbReference type="ChEBI" id="CHEBI:82612"/>
        <dbReference type="ChEBI" id="CHEBI:85445"/>
        <dbReference type="ChEBI" id="CHEBI:85448"/>
        <dbReference type="EC" id="2.1.1.63"/>
    </reaction>
</comment>
<dbReference type="GO" id="GO:0003908">
    <property type="term" value="F:methylated-DNA-[protein]-cysteine S-methyltransferase activity"/>
    <property type="evidence" value="ECO:0007669"/>
    <property type="project" value="UniProtKB-UniRule"/>
</dbReference>
<comment type="miscellaneous">
    <text evidence="9">This enzyme catalyzes only one turnover and therefore is not strictly catalytic. According to one definition, an enzyme is a biocatalyst that acts repeatedly and over many reaction cycles.</text>
</comment>
<keyword evidence="13" id="KW-1185">Reference proteome</keyword>
<dbReference type="HAMAP" id="MF_00772">
    <property type="entry name" value="OGT"/>
    <property type="match status" value="1"/>
</dbReference>
<name>A0A7X0VGW6_9BACL</name>
<feature type="domain" description="Methylated-DNA-[protein]-cysteine S-methyltransferase DNA binding" evidence="10">
    <location>
        <begin position="82"/>
        <end position="160"/>
    </location>
</feature>
<organism evidence="12 13">
    <name type="scientific">Cohnella nanjingensis</name>
    <dbReference type="NCBI Taxonomy" id="1387779"/>
    <lineage>
        <taxon>Bacteria</taxon>
        <taxon>Bacillati</taxon>
        <taxon>Bacillota</taxon>
        <taxon>Bacilli</taxon>
        <taxon>Bacillales</taxon>
        <taxon>Paenibacillaceae</taxon>
        <taxon>Cohnella</taxon>
    </lineage>
</organism>
<dbReference type="InterPro" id="IPR036631">
    <property type="entry name" value="MGMT_N_sf"/>
</dbReference>
<proteinExistence type="inferred from homology"/>
<evidence type="ECO:0000256" key="5">
    <source>
        <dbReference type="ARBA" id="ARBA00022679"/>
    </source>
</evidence>
<dbReference type="EMBL" id="JACJVP010000036">
    <property type="protein sequence ID" value="MBB6673286.1"/>
    <property type="molecule type" value="Genomic_DNA"/>
</dbReference>
<feature type="active site" description="Nucleophile; methyl group acceptor" evidence="9">
    <location>
        <position position="133"/>
    </location>
</feature>
<dbReference type="InterPro" id="IPR014048">
    <property type="entry name" value="MethylDNA_cys_MeTrfase_DNA-bd"/>
</dbReference>
<dbReference type="Proteomes" id="UP000547209">
    <property type="component" value="Unassembled WGS sequence"/>
</dbReference>
<keyword evidence="6 9" id="KW-0227">DNA damage</keyword>
<evidence type="ECO:0000256" key="3">
    <source>
        <dbReference type="ARBA" id="ARBA00022490"/>
    </source>
</evidence>
<dbReference type="InterPro" id="IPR008332">
    <property type="entry name" value="MethylG_MeTrfase_N"/>
</dbReference>
<evidence type="ECO:0000256" key="8">
    <source>
        <dbReference type="ARBA" id="ARBA00049348"/>
    </source>
</evidence>
<evidence type="ECO:0000256" key="1">
    <source>
        <dbReference type="ARBA" id="ARBA00001286"/>
    </source>
</evidence>